<dbReference type="GO" id="GO:0046872">
    <property type="term" value="F:metal ion binding"/>
    <property type="evidence" value="ECO:0007669"/>
    <property type="project" value="UniProtKB-KW"/>
</dbReference>
<dbReference type="InterPro" id="IPR018497">
    <property type="entry name" value="Peptidase_M13_C"/>
</dbReference>
<keyword evidence="10" id="KW-1015">Disulfide bond</keyword>
<dbReference type="SUPFAM" id="SSF55486">
    <property type="entry name" value="Metalloproteases ('zincins'), catalytic domain"/>
    <property type="match status" value="3"/>
</dbReference>
<feature type="compositionally biased region" description="Basic and acidic residues" evidence="12">
    <location>
        <begin position="137"/>
        <end position="151"/>
    </location>
</feature>
<dbReference type="Gene3D" id="3.40.390.10">
    <property type="entry name" value="Collagenase (Catalytic Domain)"/>
    <property type="match status" value="3"/>
</dbReference>
<dbReference type="EMBL" id="BGZK01000330">
    <property type="protein sequence ID" value="GBP37188.1"/>
    <property type="molecule type" value="Genomic_DNA"/>
</dbReference>
<evidence type="ECO:0000259" key="15">
    <source>
        <dbReference type="Pfam" id="PF05649"/>
    </source>
</evidence>
<feature type="domain" description="Peptidase M13 N-terminal" evidence="15">
    <location>
        <begin position="532"/>
        <end position="877"/>
    </location>
</feature>
<dbReference type="PANTHER" id="PTHR11733">
    <property type="entry name" value="ZINC METALLOPROTEASE FAMILY M13 NEPRILYSIN-RELATED"/>
    <property type="match status" value="1"/>
</dbReference>
<sequence length="1246" mass="143706">MSRAGRPPSARVPVDGNGANFVGFLALIVLTGLGSATYFTLKKPPDDPGDPSERFVVKNIPKVYTKLEGIEPEERDVLEGFRTSFLPHEKIVLVPKDPKIHSNDSNESGSTRSTKADRPSATRIKRMNRFNFAQESQQHKKDRSEYVKSNEENVEGPDDSEADANDSDSDYESGDDSESYDDDDDTKYLTVVHPEPPVDRGPLDDVVEQARGQPELEEGEMGASAHLYKPGPHYAGYHSFWKGQGDRTTIRTTQANIMKQYMDMQADPCQDFYQYACGNWASLNPIPADKAGYDTFEMLRENLDNVMKDLLEFKSTENIVSSYPGNHLDLDDNFLLINDYPSLNIEAVSESKNMSDLLYYDFDFLDKASQEILNISQPYNIANRSENKTELLSRIRRYLDTMMRNKSLSKIKTKIHKFGHKVKPKKDKLLKSSIKKQPTSNESKKISSVHNHSKHKKDPKSVKYPKAIEFQTESSLAKIISDSYEKLVRPRRRIHEYKIHRRNLHKFTRYKRDTSISNHYKPNTLIVEDSIKFMDKNKRDPAKGDAVLKARFLYKSCMNYDILKKRGHQPLLDLLSLLGGWPILDLNWNSTAFNWIDLMAKLRLYNNDILISEWVGPDIKNSDEFVIQFDQTSLGLPTREYFLQANNKVYLEAYKNYLVKIALLLGGSYDHVVRSADDLITFETRLAKITSAPEDRRNVSELYRRMPLRRLETLVPEIHWRRYLCIVMNRTVRSDETIVLFALNYVRHLVELIKKTDANVLANYLLWRFVRHRVNNLDDRFQSAKQQFYFILFGREEAPPRWKNCISQVNSNMGMALGSMFVRKYFDEMSKNDTLTMTREIQQSFRELLRLTDWIDNETKKLAAHKVDAMMLRIGYPDFILNSDELNERYKEVTIHPDKYFENILNILQHLTKMEQSRYSIPTQEADNALIALLGLLGQPVNKTLWNTAPAVVNAYYSRNKNQIMFPAGILQPPFYHRHFPRSLKYGGIGVVIALIYLTVFLLTDQYVRPHLEQRLRSNSIKCAQAHAHAEANADAKETETQQRQRESCIHKQTNTHRARAYTCKHITMYTGTLVPLTGHEITHGFDDKGRLFDCDGNLHRWWSDGAIEAFHRRAQCLIDQYGRYVVPDVNMKLDGVNTQGENIADNGGVKQAFRAYKRWLARHGAAGETLPGLNHTHTQLFFLNFAQVWCGAMRPEAMRNKLKTAVHAPGRFRVIGTLSNSEDFAREFRCPTDSPMNPTKKCSVW</sequence>
<dbReference type="InterPro" id="IPR000718">
    <property type="entry name" value="Peptidase_M13"/>
</dbReference>
<name>A0A4C1VDI2_EUMVA</name>
<evidence type="ECO:0000256" key="12">
    <source>
        <dbReference type="SAM" id="MobiDB-lite"/>
    </source>
</evidence>
<dbReference type="Pfam" id="PF05649">
    <property type="entry name" value="Peptidase_M13_N"/>
    <property type="match status" value="2"/>
</dbReference>
<keyword evidence="13" id="KW-1133">Transmembrane helix</keyword>
<dbReference type="PANTHER" id="PTHR11733:SF238">
    <property type="entry name" value="FI07649P-RELATED"/>
    <property type="match status" value="1"/>
</dbReference>
<dbReference type="PROSITE" id="PS51885">
    <property type="entry name" value="NEPRILYSIN"/>
    <property type="match status" value="1"/>
</dbReference>
<feature type="compositionally biased region" description="Polar residues" evidence="12">
    <location>
        <begin position="437"/>
        <end position="450"/>
    </location>
</feature>
<dbReference type="Gene3D" id="1.10.1380.10">
    <property type="entry name" value="Neutral endopeptidase , domain2"/>
    <property type="match status" value="1"/>
</dbReference>
<evidence type="ECO:0000256" key="2">
    <source>
        <dbReference type="ARBA" id="ARBA00004401"/>
    </source>
</evidence>
<dbReference type="InterPro" id="IPR008753">
    <property type="entry name" value="Peptidase_M13_N"/>
</dbReference>
<dbReference type="AlphaFoldDB" id="A0A4C1VDI2"/>
<gene>
    <name evidence="16" type="primary">Nep4</name>
    <name evidence="16" type="ORF">EVAR_31119_1</name>
</gene>
<keyword evidence="11" id="KW-0325">Glycoprotein</keyword>
<keyword evidence="4" id="KW-0645">Protease</keyword>
<feature type="compositionally biased region" description="Acidic residues" evidence="12">
    <location>
        <begin position="152"/>
        <end position="185"/>
    </location>
</feature>
<keyword evidence="13" id="KW-0812">Transmembrane</keyword>
<evidence type="ECO:0000313" key="16">
    <source>
        <dbReference type="EMBL" id="GBP37188.1"/>
    </source>
</evidence>
<keyword evidence="7" id="KW-0862">Zinc</keyword>
<dbReference type="GO" id="GO:0016485">
    <property type="term" value="P:protein processing"/>
    <property type="evidence" value="ECO:0007669"/>
    <property type="project" value="TreeGrafter"/>
</dbReference>
<dbReference type="Pfam" id="PF01431">
    <property type="entry name" value="Peptidase_M13"/>
    <property type="match status" value="2"/>
</dbReference>
<feature type="domain" description="Peptidase M13 C-terminal" evidence="14">
    <location>
        <begin position="1078"/>
        <end position="1245"/>
    </location>
</feature>
<keyword evidence="17" id="KW-1185">Reference proteome</keyword>
<dbReference type="CDD" id="cd08662">
    <property type="entry name" value="M13"/>
    <property type="match status" value="1"/>
</dbReference>
<protein>
    <submittedName>
        <fullName evidence="16">Neprilysin-4</fullName>
    </submittedName>
</protein>
<evidence type="ECO:0000256" key="9">
    <source>
        <dbReference type="ARBA" id="ARBA00023049"/>
    </source>
</evidence>
<evidence type="ECO:0000256" key="8">
    <source>
        <dbReference type="ARBA" id="ARBA00022968"/>
    </source>
</evidence>
<keyword evidence="6" id="KW-0378">Hydrolase</keyword>
<dbReference type="InterPro" id="IPR024079">
    <property type="entry name" value="MetalloPept_cat_dom_sf"/>
</dbReference>
<comment type="similarity">
    <text evidence="3">Belongs to the peptidase M13 family.</text>
</comment>
<keyword evidence="13" id="KW-0472">Membrane</keyword>
<evidence type="ECO:0000256" key="6">
    <source>
        <dbReference type="ARBA" id="ARBA00022801"/>
    </source>
</evidence>
<evidence type="ECO:0000256" key="3">
    <source>
        <dbReference type="ARBA" id="ARBA00007357"/>
    </source>
</evidence>
<evidence type="ECO:0000256" key="10">
    <source>
        <dbReference type="ARBA" id="ARBA00023157"/>
    </source>
</evidence>
<dbReference type="FunFam" id="3.40.390.10:FF:000076">
    <property type="entry name" value="membrane metallo-endopeptidase-like 1"/>
    <property type="match status" value="1"/>
</dbReference>
<reference evidence="16 17" key="1">
    <citation type="journal article" date="2019" name="Commun. Biol.">
        <title>The bagworm genome reveals a unique fibroin gene that provides high tensile strength.</title>
        <authorList>
            <person name="Kono N."/>
            <person name="Nakamura H."/>
            <person name="Ohtoshi R."/>
            <person name="Tomita M."/>
            <person name="Numata K."/>
            <person name="Arakawa K."/>
        </authorList>
    </citation>
    <scope>NUCLEOTIDE SEQUENCE [LARGE SCALE GENOMIC DNA]</scope>
</reference>
<evidence type="ECO:0000256" key="1">
    <source>
        <dbReference type="ARBA" id="ARBA00001947"/>
    </source>
</evidence>
<dbReference type="InterPro" id="IPR042089">
    <property type="entry name" value="Peptidase_M13_dom_2"/>
</dbReference>
<evidence type="ECO:0000256" key="13">
    <source>
        <dbReference type="SAM" id="Phobius"/>
    </source>
</evidence>
<comment type="subcellular location">
    <subcellularLocation>
        <location evidence="2">Cell membrane</location>
        <topology evidence="2">Single-pass type II membrane protein</topology>
    </subcellularLocation>
</comment>
<feature type="region of interest" description="Disordered" evidence="12">
    <location>
        <begin position="421"/>
        <end position="462"/>
    </location>
</feature>
<feature type="domain" description="Peptidase M13 C-terminal" evidence="14">
    <location>
        <begin position="954"/>
        <end position="994"/>
    </location>
</feature>
<dbReference type="OrthoDB" id="6475849at2759"/>
<comment type="caution">
    <text evidence="16">The sequence shown here is derived from an EMBL/GenBank/DDBJ whole genome shotgun (WGS) entry which is preliminary data.</text>
</comment>
<evidence type="ECO:0000256" key="7">
    <source>
        <dbReference type="ARBA" id="ARBA00022833"/>
    </source>
</evidence>
<feature type="region of interest" description="Disordered" evidence="12">
    <location>
        <begin position="1032"/>
        <end position="1052"/>
    </location>
</feature>
<keyword evidence="9" id="KW-0482">Metalloprotease</keyword>
<feature type="compositionally biased region" description="Basic and acidic residues" evidence="12">
    <location>
        <begin position="1032"/>
        <end position="1050"/>
    </location>
</feature>
<evidence type="ECO:0000256" key="4">
    <source>
        <dbReference type="ARBA" id="ARBA00022670"/>
    </source>
</evidence>
<accession>A0A4C1VDI2</accession>
<feature type="region of interest" description="Disordered" evidence="12">
    <location>
        <begin position="96"/>
        <end position="204"/>
    </location>
</feature>
<feature type="domain" description="Peptidase M13 N-terminal" evidence="15">
    <location>
        <begin position="268"/>
        <end position="315"/>
    </location>
</feature>
<dbReference type="Proteomes" id="UP000299102">
    <property type="component" value="Unassembled WGS sequence"/>
</dbReference>
<feature type="transmembrane region" description="Helical" evidence="13">
    <location>
        <begin position="21"/>
        <end position="41"/>
    </location>
</feature>
<evidence type="ECO:0000313" key="17">
    <source>
        <dbReference type="Proteomes" id="UP000299102"/>
    </source>
</evidence>
<keyword evidence="5" id="KW-0479">Metal-binding</keyword>
<dbReference type="STRING" id="151549.A0A4C1VDI2"/>
<dbReference type="GO" id="GO:0004222">
    <property type="term" value="F:metalloendopeptidase activity"/>
    <property type="evidence" value="ECO:0007669"/>
    <property type="project" value="InterPro"/>
</dbReference>
<dbReference type="GO" id="GO:0005886">
    <property type="term" value="C:plasma membrane"/>
    <property type="evidence" value="ECO:0007669"/>
    <property type="project" value="UniProtKB-SubCell"/>
</dbReference>
<dbReference type="PRINTS" id="PR00786">
    <property type="entry name" value="NEPRILYSIN"/>
</dbReference>
<keyword evidence="8" id="KW-0735">Signal-anchor</keyword>
<evidence type="ECO:0000256" key="5">
    <source>
        <dbReference type="ARBA" id="ARBA00022723"/>
    </source>
</evidence>
<proteinExistence type="inferred from homology"/>
<evidence type="ECO:0000256" key="11">
    <source>
        <dbReference type="ARBA" id="ARBA00023180"/>
    </source>
</evidence>
<evidence type="ECO:0000259" key="14">
    <source>
        <dbReference type="Pfam" id="PF01431"/>
    </source>
</evidence>
<comment type="cofactor">
    <cofactor evidence="1">
        <name>Zn(2+)</name>
        <dbReference type="ChEBI" id="CHEBI:29105"/>
    </cofactor>
</comment>
<organism evidence="16 17">
    <name type="scientific">Eumeta variegata</name>
    <name type="common">Bagworm moth</name>
    <name type="synonym">Eumeta japonica</name>
    <dbReference type="NCBI Taxonomy" id="151549"/>
    <lineage>
        <taxon>Eukaryota</taxon>
        <taxon>Metazoa</taxon>
        <taxon>Ecdysozoa</taxon>
        <taxon>Arthropoda</taxon>
        <taxon>Hexapoda</taxon>
        <taxon>Insecta</taxon>
        <taxon>Pterygota</taxon>
        <taxon>Neoptera</taxon>
        <taxon>Endopterygota</taxon>
        <taxon>Lepidoptera</taxon>
        <taxon>Glossata</taxon>
        <taxon>Ditrysia</taxon>
        <taxon>Tineoidea</taxon>
        <taxon>Psychidae</taxon>
        <taxon>Oiketicinae</taxon>
        <taxon>Eumeta</taxon>
    </lineage>
</organism>